<evidence type="ECO:0000256" key="6">
    <source>
        <dbReference type="ARBA" id="ARBA00022777"/>
    </source>
</evidence>
<dbReference type="InterPro" id="IPR050108">
    <property type="entry name" value="CDK"/>
</dbReference>
<dbReference type="GO" id="GO:0045944">
    <property type="term" value="P:positive regulation of transcription by RNA polymerase II"/>
    <property type="evidence" value="ECO:0007669"/>
    <property type="project" value="TreeGrafter"/>
</dbReference>
<dbReference type="SUPFAM" id="SSF56112">
    <property type="entry name" value="Protein kinase-like (PK-like)"/>
    <property type="match status" value="1"/>
</dbReference>
<keyword evidence="7 8" id="KW-0067">ATP-binding</keyword>
<dbReference type="PROSITE" id="PS00107">
    <property type="entry name" value="PROTEIN_KINASE_ATP"/>
    <property type="match status" value="1"/>
</dbReference>
<dbReference type="InterPro" id="IPR017441">
    <property type="entry name" value="Protein_kinase_ATP_BS"/>
</dbReference>
<dbReference type="AlphaFoldDB" id="A0A8J6AY03"/>
<feature type="binding site" evidence="8">
    <location>
        <position position="42"/>
    </location>
    <ligand>
        <name>ATP</name>
        <dbReference type="ChEBI" id="CHEBI:30616"/>
    </ligand>
</feature>
<dbReference type="FunFam" id="1.10.510.10:FF:000624">
    <property type="entry name" value="Mitogen-activated protein kinase"/>
    <property type="match status" value="1"/>
</dbReference>
<dbReference type="InterPro" id="IPR011009">
    <property type="entry name" value="Kinase-like_dom_sf"/>
</dbReference>
<dbReference type="EMBL" id="JAHDYR010000005">
    <property type="protein sequence ID" value="KAG9396898.1"/>
    <property type="molecule type" value="Genomic_DNA"/>
</dbReference>
<evidence type="ECO:0000313" key="13">
    <source>
        <dbReference type="Proteomes" id="UP000717585"/>
    </source>
</evidence>
<dbReference type="PROSITE" id="PS50011">
    <property type="entry name" value="PROTEIN_KINASE_DOM"/>
    <property type="match status" value="1"/>
</dbReference>
<comment type="similarity">
    <text evidence="1">Belongs to the protein kinase superfamily. CMGC Ser/Thr protein kinase family. CDC2/CDKX subfamily.</text>
</comment>
<keyword evidence="13" id="KW-1185">Reference proteome</keyword>
<gene>
    <name evidence="12" type="ORF">J8273_1945</name>
</gene>
<keyword evidence="4" id="KW-0808">Transferase</keyword>
<organism evidence="12 13">
    <name type="scientific">Carpediemonas membranifera</name>
    <dbReference type="NCBI Taxonomy" id="201153"/>
    <lineage>
        <taxon>Eukaryota</taxon>
        <taxon>Metamonada</taxon>
        <taxon>Carpediemonas-like organisms</taxon>
        <taxon>Carpediemonas</taxon>
    </lineage>
</organism>
<dbReference type="SMART" id="SM00220">
    <property type="entry name" value="S_TKc"/>
    <property type="match status" value="1"/>
</dbReference>
<dbReference type="Gene3D" id="3.30.200.20">
    <property type="entry name" value="Phosphorylase Kinase, domain 1"/>
    <property type="match status" value="1"/>
</dbReference>
<evidence type="ECO:0000256" key="1">
    <source>
        <dbReference type="ARBA" id="ARBA00006485"/>
    </source>
</evidence>
<sequence>MTDKTKPIWERYEKLKELGRGTYGVVYRAFSKELNRDVAIKKVVLGSERATGVNFSVIRELNILNELHHENVVGLLETLAHEKNIYLVMECMESDLTKCITNPRIMFTPGDIKGYMLQLLQGLQFMHERKVMHRDLKPDNLLISTEGVLKIADFGLSRSFAGKHILMTPTIATPNFRPPENMWGCTHYGPATDMWAVGAIFAHLLRREYLFLAETEPDLLEVMASILPPMDDEFKAKARETYPAFLEPTSVQSQTFRSMFPAAPNSVLDMLHGLLTWDPDKRWTAEQCLNSAYMTEAPAPTPPSKLPRGEMTGTARAVEESAVPRLPVKRKFKFSMEEFKRAQE</sequence>
<dbReference type="Proteomes" id="UP000717585">
    <property type="component" value="Unassembled WGS sequence"/>
</dbReference>
<protein>
    <recommendedName>
        <fullName evidence="2">[RNA-polymerase]-subunit kinase</fullName>
        <ecNumber evidence="2">2.7.11.23</ecNumber>
    </recommendedName>
</protein>
<evidence type="ECO:0000256" key="7">
    <source>
        <dbReference type="ARBA" id="ARBA00022840"/>
    </source>
</evidence>
<dbReference type="GO" id="GO:0008353">
    <property type="term" value="F:RNA polymerase II CTD heptapeptide repeat kinase activity"/>
    <property type="evidence" value="ECO:0007669"/>
    <property type="project" value="UniProtKB-EC"/>
</dbReference>
<keyword evidence="6 12" id="KW-0418">Kinase</keyword>
<accession>A0A8J6AY03</accession>
<dbReference type="PANTHER" id="PTHR24056">
    <property type="entry name" value="CELL DIVISION PROTEIN KINASE"/>
    <property type="match status" value="1"/>
</dbReference>
<dbReference type="PROSITE" id="PS00108">
    <property type="entry name" value="PROTEIN_KINASE_ST"/>
    <property type="match status" value="1"/>
</dbReference>
<dbReference type="GO" id="GO:0005524">
    <property type="term" value="F:ATP binding"/>
    <property type="evidence" value="ECO:0007669"/>
    <property type="project" value="UniProtKB-UniRule"/>
</dbReference>
<dbReference type="GO" id="GO:0070985">
    <property type="term" value="C:transcription factor TFIIK complex"/>
    <property type="evidence" value="ECO:0007669"/>
    <property type="project" value="TreeGrafter"/>
</dbReference>
<dbReference type="EC" id="2.7.11.23" evidence="2"/>
<reference evidence="12" key="1">
    <citation type="submission" date="2021-05" db="EMBL/GenBank/DDBJ databases">
        <title>A free-living protist that lacks canonical eukaryotic 1 DNA replication and segregation systems.</title>
        <authorList>
            <person name="Salas-Leiva D.E."/>
            <person name="Tromer E.C."/>
            <person name="Curtis B.A."/>
            <person name="Jerlstrom-Hultqvist J."/>
            <person name="Kolisko M."/>
            <person name="Yi Z."/>
            <person name="Salas-Leiva J.S."/>
            <person name="Gallot-Lavallee L."/>
            <person name="Kops G.J.P.L."/>
            <person name="Archibald J.M."/>
            <person name="Simpson A.G.B."/>
            <person name="Roger A.J."/>
        </authorList>
    </citation>
    <scope>NUCLEOTIDE SEQUENCE</scope>
    <source>
        <strain evidence="12">BICM</strain>
    </source>
</reference>
<dbReference type="GO" id="GO:0004693">
    <property type="term" value="F:cyclin-dependent protein serine/threonine kinase activity"/>
    <property type="evidence" value="ECO:0007669"/>
    <property type="project" value="TreeGrafter"/>
</dbReference>
<proteinExistence type="inferred from homology"/>
<dbReference type="InterPro" id="IPR000719">
    <property type="entry name" value="Prot_kinase_dom"/>
</dbReference>
<keyword evidence="5 8" id="KW-0547">Nucleotide-binding</keyword>
<evidence type="ECO:0000256" key="5">
    <source>
        <dbReference type="ARBA" id="ARBA00022741"/>
    </source>
</evidence>
<dbReference type="InterPro" id="IPR008271">
    <property type="entry name" value="Ser/Thr_kinase_AS"/>
</dbReference>
<evidence type="ECO:0000256" key="9">
    <source>
        <dbReference type="RuleBase" id="RU000304"/>
    </source>
</evidence>
<dbReference type="GO" id="GO:0005737">
    <property type="term" value="C:cytoplasm"/>
    <property type="evidence" value="ECO:0007669"/>
    <property type="project" value="TreeGrafter"/>
</dbReference>
<evidence type="ECO:0000256" key="4">
    <source>
        <dbReference type="ARBA" id="ARBA00022679"/>
    </source>
</evidence>
<comment type="caution">
    <text evidence="12">The sequence shown here is derived from an EMBL/GenBank/DDBJ whole genome shotgun (WGS) entry which is preliminary data.</text>
</comment>
<evidence type="ECO:0000256" key="2">
    <source>
        <dbReference type="ARBA" id="ARBA00012409"/>
    </source>
</evidence>
<evidence type="ECO:0000256" key="8">
    <source>
        <dbReference type="PROSITE-ProRule" id="PRU10141"/>
    </source>
</evidence>
<evidence type="ECO:0000256" key="10">
    <source>
        <dbReference type="SAM" id="MobiDB-lite"/>
    </source>
</evidence>
<feature type="domain" description="Protein kinase" evidence="11">
    <location>
        <begin position="12"/>
        <end position="294"/>
    </location>
</feature>
<dbReference type="Gene3D" id="1.10.510.10">
    <property type="entry name" value="Transferase(Phosphotransferase) domain 1"/>
    <property type="match status" value="1"/>
</dbReference>
<name>A0A8J6AY03_9EUKA</name>
<dbReference type="FunFam" id="3.30.200.20:FF:000042">
    <property type="entry name" value="Aurora kinase A"/>
    <property type="match status" value="1"/>
</dbReference>
<evidence type="ECO:0000259" key="11">
    <source>
        <dbReference type="PROSITE" id="PS50011"/>
    </source>
</evidence>
<dbReference type="Pfam" id="PF00069">
    <property type="entry name" value="Pkinase"/>
    <property type="match status" value="1"/>
</dbReference>
<feature type="region of interest" description="Disordered" evidence="10">
    <location>
        <begin position="295"/>
        <end position="317"/>
    </location>
</feature>
<keyword evidence="3 9" id="KW-0723">Serine/threonine-protein kinase</keyword>
<evidence type="ECO:0000313" key="12">
    <source>
        <dbReference type="EMBL" id="KAG9396898.1"/>
    </source>
</evidence>
<dbReference type="OrthoDB" id="1732493at2759"/>
<evidence type="ECO:0000256" key="3">
    <source>
        <dbReference type="ARBA" id="ARBA00022527"/>
    </source>
</evidence>
<dbReference type="PANTHER" id="PTHR24056:SF0">
    <property type="entry name" value="CYCLIN-DEPENDENT KINASE 7"/>
    <property type="match status" value="1"/>
</dbReference>